<evidence type="ECO:0000313" key="15">
    <source>
        <dbReference type="Proteomes" id="UP000268321"/>
    </source>
</evidence>
<evidence type="ECO:0000256" key="5">
    <source>
        <dbReference type="ARBA" id="ARBA00022670"/>
    </source>
</evidence>
<dbReference type="InterPro" id="IPR046792">
    <property type="entry name" value="Peptidase_C54_cat"/>
</dbReference>
<comment type="catalytic activity">
    <reaction evidence="10">
        <text>[protein]-C-terminal L-amino acid-glycyl-phosphatidylethanolamide + H2O = [protein]-C-terminal L-amino acid-glycine + a 1,2-diacyl-sn-glycero-3-phosphoethanolamine</text>
        <dbReference type="Rhea" id="RHEA:67548"/>
        <dbReference type="Rhea" id="RHEA-COMP:17323"/>
        <dbReference type="Rhea" id="RHEA-COMP:17324"/>
        <dbReference type="ChEBI" id="CHEBI:15377"/>
        <dbReference type="ChEBI" id="CHEBI:64612"/>
        <dbReference type="ChEBI" id="CHEBI:172940"/>
        <dbReference type="ChEBI" id="CHEBI:172941"/>
    </reaction>
    <physiologicalReaction direction="left-to-right" evidence="10">
        <dbReference type="Rhea" id="RHEA:67549"/>
    </physiologicalReaction>
</comment>
<keyword evidence="11" id="KW-0539">Nucleus</keyword>
<keyword evidence="8" id="KW-0653">Protein transport</keyword>
<dbReference type="GO" id="GO:0019786">
    <property type="term" value="F:protein-phosphatidylethanolamide deconjugating activity"/>
    <property type="evidence" value="ECO:0007669"/>
    <property type="project" value="InterPro"/>
</dbReference>
<dbReference type="GO" id="GO:0016485">
    <property type="term" value="P:protein processing"/>
    <property type="evidence" value="ECO:0007669"/>
    <property type="project" value="TreeGrafter"/>
</dbReference>
<dbReference type="PANTHER" id="PTHR22624">
    <property type="entry name" value="CYSTEINE PROTEASE ATG4"/>
    <property type="match status" value="1"/>
</dbReference>
<evidence type="ECO:0000256" key="10">
    <source>
        <dbReference type="ARBA" id="ARBA00029362"/>
    </source>
</evidence>
<proteinExistence type="inferred from homology"/>
<dbReference type="GO" id="GO:0015031">
    <property type="term" value="P:protein transport"/>
    <property type="evidence" value="ECO:0007669"/>
    <property type="project" value="UniProtKB-KW"/>
</dbReference>
<evidence type="ECO:0000256" key="4">
    <source>
        <dbReference type="ARBA" id="ARBA00022490"/>
    </source>
</evidence>
<evidence type="ECO:0000256" key="1">
    <source>
        <dbReference type="ARBA" id="ARBA00004329"/>
    </source>
</evidence>
<dbReference type="GO" id="GO:0000045">
    <property type="term" value="P:autophagosome assembly"/>
    <property type="evidence" value="ECO:0007669"/>
    <property type="project" value="TreeGrafter"/>
</dbReference>
<dbReference type="GO" id="GO:0035973">
    <property type="term" value="P:aggrephagy"/>
    <property type="evidence" value="ECO:0007669"/>
    <property type="project" value="TreeGrafter"/>
</dbReference>
<evidence type="ECO:0000313" key="14">
    <source>
        <dbReference type="EMBL" id="RKP32257.1"/>
    </source>
</evidence>
<keyword evidence="7" id="KW-0788">Thiol protease</keyword>
<evidence type="ECO:0000256" key="7">
    <source>
        <dbReference type="ARBA" id="ARBA00022807"/>
    </source>
</evidence>
<keyword evidence="9" id="KW-0072">Autophagy</keyword>
<feature type="region of interest" description="Disordered" evidence="12">
    <location>
        <begin position="1"/>
        <end position="23"/>
    </location>
</feature>
<accession>A0A4P9ZGN1</accession>
<evidence type="ECO:0000256" key="2">
    <source>
        <dbReference type="ARBA" id="ARBA00010958"/>
    </source>
</evidence>
<dbReference type="GO" id="GO:0034727">
    <property type="term" value="P:piecemeal microautophagy of the nucleus"/>
    <property type="evidence" value="ECO:0007669"/>
    <property type="project" value="TreeGrafter"/>
</dbReference>
<keyword evidence="15" id="KW-1185">Reference proteome</keyword>
<keyword evidence="3" id="KW-0813">Transport</keyword>
<keyword evidence="6 11" id="KW-0378">Hydrolase</keyword>
<evidence type="ECO:0000256" key="8">
    <source>
        <dbReference type="ARBA" id="ARBA00022927"/>
    </source>
</evidence>
<evidence type="ECO:0000259" key="13">
    <source>
        <dbReference type="Pfam" id="PF03416"/>
    </source>
</evidence>
<keyword evidence="5 11" id="KW-0645">Protease</keyword>
<dbReference type="InterPro" id="IPR005078">
    <property type="entry name" value="Peptidase_C54"/>
</dbReference>
<dbReference type="InterPro" id="IPR038765">
    <property type="entry name" value="Papain-like_cys_pep_sf"/>
</dbReference>
<evidence type="ECO:0000256" key="11">
    <source>
        <dbReference type="RuleBase" id="RU363115"/>
    </source>
</evidence>
<dbReference type="GO" id="GO:0005634">
    <property type="term" value="C:nucleus"/>
    <property type="evidence" value="ECO:0007669"/>
    <property type="project" value="UniProtKB-SubCell"/>
</dbReference>
<comment type="function">
    <text evidence="11">Required for selective autophagic degradation of the nucleus (nucleophagy) as well as for mitophagy which contributes to regulate mitochondrial quantity and quality by eliminating the mitochondria to a basal level to fulfill cellular energy requirements and preventing excess ROS production.</text>
</comment>
<dbReference type="GO" id="GO:0004197">
    <property type="term" value="F:cysteine-type endopeptidase activity"/>
    <property type="evidence" value="ECO:0007669"/>
    <property type="project" value="TreeGrafter"/>
</dbReference>
<name>A0A4P9ZGN1_9ASCO</name>
<feature type="compositionally biased region" description="Polar residues" evidence="12">
    <location>
        <begin position="1"/>
        <end position="19"/>
    </location>
</feature>
<comment type="similarity">
    <text evidence="2 11">Belongs to the peptidase C54 family.</text>
</comment>
<dbReference type="Pfam" id="PF03416">
    <property type="entry name" value="Peptidase_C54"/>
    <property type="match status" value="1"/>
</dbReference>
<sequence length="505" mass="54507">MGRESYTTAPGQTSQSVTPGATASVTQTVTSTLTAISAPVTPPRPSSVPTDSLEAHLAQIQDSVAQWWQKLKEPLPVEPCNVTILGRVIPNQRLDSSTAAAEALASNIWCTYRSGFEPIPRAENGPTPLSFLALMLLNPLSARSLLGGLDSLLFHTDVGWGCMIRTSQSLLANTLQRVLESGFLRDARAAADAAAVETVNLSEVVVVGKEGQMQEGQLKVGQHGGEPGAQAALEQQKRHLLRLFGDSYDCPFSLHNFVQTASQLPLEVKPGEWFGPSAASLSIKRLCAKNAGAFLPTLRVHVSENSDLCDEDMAALLKTGGPVLVLFPVRLGIDSVNVYYYPSILELLSLPQSVGIAGGKPRSSYYFVGYLGTNLVYLDPHIVQVAGDDPSLYHTSRCQTLPLLSLDPLMLVGILLLDCADYCRFKQTLVGTNKIISFHDRPVKKCVTDEDYICINSLLGDVLDEYVDVSDQFSSENVLLHGSVASLVSRYSLDKFSLVEGETEG</sequence>
<comment type="subcellular location">
    <subcellularLocation>
        <location evidence="11">Nucleus</location>
    </subcellularLocation>
    <subcellularLocation>
        <location evidence="11">Cytoplasm</location>
    </subcellularLocation>
    <subcellularLocation>
        <location evidence="1">Preautophagosomal structure</location>
    </subcellularLocation>
</comment>
<feature type="domain" description="Peptidase C54 catalytic" evidence="13">
    <location>
        <begin position="101"/>
        <end position="427"/>
    </location>
</feature>
<dbReference type="EC" id="3.4.22.-" evidence="11"/>
<evidence type="ECO:0000256" key="9">
    <source>
        <dbReference type="ARBA" id="ARBA00023006"/>
    </source>
</evidence>
<reference evidence="15" key="1">
    <citation type="journal article" date="2018" name="Nat. Microbiol.">
        <title>Leveraging single-cell genomics to expand the fungal tree of life.</title>
        <authorList>
            <person name="Ahrendt S.R."/>
            <person name="Quandt C.A."/>
            <person name="Ciobanu D."/>
            <person name="Clum A."/>
            <person name="Salamov A."/>
            <person name="Andreopoulos B."/>
            <person name="Cheng J.F."/>
            <person name="Woyke T."/>
            <person name="Pelin A."/>
            <person name="Henrissat B."/>
            <person name="Reynolds N.K."/>
            <person name="Benny G.L."/>
            <person name="Smith M.E."/>
            <person name="James T.Y."/>
            <person name="Grigoriev I.V."/>
        </authorList>
    </citation>
    <scope>NUCLEOTIDE SEQUENCE [LARGE SCALE GENOMIC DNA]</scope>
    <source>
        <strain evidence="15">Baker2002</strain>
    </source>
</reference>
<dbReference type="GO" id="GO:0000407">
    <property type="term" value="C:phagophore assembly site"/>
    <property type="evidence" value="ECO:0007669"/>
    <property type="project" value="UniProtKB-SubCell"/>
</dbReference>
<protein>
    <recommendedName>
        <fullName evidence="11">Cysteine protease</fullName>
        <ecNumber evidence="11">3.4.22.-</ecNumber>
    </recommendedName>
</protein>
<dbReference type="PANTHER" id="PTHR22624:SF49">
    <property type="entry name" value="CYSTEINE PROTEASE"/>
    <property type="match status" value="1"/>
</dbReference>
<gene>
    <name evidence="14" type="ORF">METBISCDRAFT_21527</name>
</gene>
<dbReference type="Proteomes" id="UP000268321">
    <property type="component" value="Unassembled WGS sequence"/>
</dbReference>
<keyword evidence="4 11" id="KW-0963">Cytoplasm</keyword>
<evidence type="ECO:0000256" key="6">
    <source>
        <dbReference type="ARBA" id="ARBA00022801"/>
    </source>
</evidence>
<evidence type="ECO:0000256" key="12">
    <source>
        <dbReference type="SAM" id="MobiDB-lite"/>
    </source>
</evidence>
<evidence type="ECO:0000256" key="3">
    <source>
        <dbReference type="ARBA" id="ARBA00022448"/>
    </source>
</evidence>
<organism evidence="14 15">
    <name type="scientific">Metschnikowia bicuspidata</name>
    <dbReference type="NCBI Taxonomy" id="27322"/>
    <lineage>
        <taxon>Eukaryota</taxon>
        <taxon>Fungi</taxon>
        <taxon>Dikarya</taxon>
        <taxon>Ascomycota</taxon>
        <taxon>Saccharomycotina</taxon>
        <taxon>Pichiomycetes</taxon>
        <taxon>Metschnikowiaceae</taxon>
        <taxon>Metschnikowia</taxon>
    </lineage>
</organism>
<dbReference type="SUPFAM" id="SSF54001">
    <property type="entry name" value="Cysteine proteinases"/>
    <property type="match status" value="1"/>
</dbReference>
<dbReference type="GO" id="GO:0000423">
    <property type="term" value="P:mitophagy"/>
    <property type="evidence" value="ECO:0007669"/>
    <property type="project" value="TreeGrafter"/>
</dbReference>
<dbReference type="OrthoDB" id="2960936at2759"/>
<dbReference type="AlphaFoldDB" id="A0A4P9ZGN1"/>
<dbReference type="EMBL" id="ML004432">
    <property type="protein sequence ID" value="RKP32257.1"/>
    <property type="molecule type" value="Genomic_DNA"/>
</dbReference>